<dbReference type="AlphaFoldDB" id="A0A672UJQ2"/>
<dbReference type="Proteomes" id="UP000472266">
    <property type="component" value="Chromosome 22"/>
</dbReference>
<feature type="region of interest" description="Disordered" evidence="6">
    <location>
        <begin position="44"/>
        <end position="142"/>
    </location>
</feature>
<dbReference type="InterPro" id="IPR029197">
    <property type="entry name" value="CKAP2_C"/>
</dbReference>
<dbReference type="InterPro" id="IPR052855">
    <property type="entry name" value="CKAP2-like"/>
</dbReference>
<comment type="subcellular location">
    <subcellularLocation>
        <location evidence="1">Cytoplasm</location>
        <location evidence="1">Cytoskeleton</location>
    </subcellularLocation>
</comment>
<organism evidence="8 9">
    <name type="scientific">Strigops habroptila</name>
    <name type="common">Kakapo</name>
    <dbReference type="NCBI Taxonomy" id="2489341"/>
    <lineage>
        <taxon>Eukaryota</taxon>
        <taxon>Metazoa</taxon>
        <taxon>Chordata</taxon>
        <taxon>Craniata</taxon>
        <taxon>Vertebrata</taxon>
        <taxon>Euteleostomi</taxon>
        <taxon>Archelosauria</taxon>
        <taxon>Archosauria</taxon>
        <taxon>Dinosauria</taxon>
        <taxon>Saurischia</taxon>
        <taxon>Theropoda</taxon>
        <taxon>Coelurosauria</taxon>
        <taxon>Aves</taxon>
        <taxon>Neognathae</taxon>
        <taxon>Neoaves</taxon>
        <taxon>Telluraves</taxon>
        <taxon>Australaves</taxon>
        <taxon>Psittaciformes</taxon>
        <taxon>Psittacidae</taxon>
        <taxon>Strigops</taxon>
    </lineage>
</organism>
<dbReference type="GO" id="GO:0005929">
    <property type="term" value="C:cilium"/>
    <property type="evidence" value="ECO:0007669"/>
    <property type="project" value="Ensembl"/>
</dbReference>
<feature type="compositionally biased region" description="Basic and acidic residues" evidence="6">
    <location>
        <begin position="179"/>
        <end position="193"/>
    </location>
</feature>
<reference evidence="8" key="2">
    <citation type="submission" date="2025-08" db="UniProtKB">
        <authorList>
            <consortium name="Ensembl"/>
        </authorList>
    </citation>
    <scope>IDENTIFICATION</scope>
</reference>
<feature type="region of interest" description="Disordered" evidence="6">
    <location>
        <begin position="515"/>
        <end position="548"/>
    </location>
</feature>
<keyword evidence="9" id="KW-1185">Reference proteome</keyword>
<gene>
    <name evidence="8" type="primary">CKAP2L</name>
</gene>
<proteinExistence type="inferred from homology"/>
<evidence type="ECO:0000256" key="6">
    <source>
        <dbReference type="SAM" id="MobiDB-lite"/>
    </source>
</evidence>
<dbReference type="GO" id="GO:0072686">
    <property type="term" value="C:mitotic spindle"/>
    <property type="evidence" value="ECO:0007669"/>
    <property type="project" value="Ensembl"/>
</dbReference>
<name>A0A672UJQ2_STRHB</name>
<feature type="compositionally biased region" description="Polar residues" evidence="6">
    <location>
        <begin position="326"/>
        <end position="346"/>
    </location>
</feature>
<evidence type="ECO:0000313" key="9">
    <source>
        <dbReference type="Proteomes" id="UP000472266"/>
    </source>
</evidence>
<keyword evidence="4" id="KW-0597">Phosphoprotein</keyword>
<evidence type="ECO:0000313" key="8">
    <source>
        <dbReference type="Ensembl" id="ENSSHBP00005015521.1"/>
    </source>
</evidence>
<evidence type="ECO:0000259" key="7">
    <source>
        <dbReference type="Pfam" id="PF15297"/>
    </source>
</evidence>
<dbReference type="Ensembl" id="ENSSHBT00005018599.1">
    <property type="protein sequence ID" value="ENSSHBP00005015521.1"/>
    <property type="gene ID" value="ENSSHBG00005013574.1"/>
</dbReference>
<feature type="compositionally biased region" description="Polar residues" evidence="6">
    <location>
        <begin position="236"/>
        <end position="247"/>
    </location>
</feature>
<dbReference type="GO" id="GO:0005829">
    <property type="term" value="C:cytosol"/>
    <property type="evidence" value="ECO:0007669"/>
    <property type="project" value="Ensembl"/>
</dbReference>
<dbReference type="InParanoid" id="A0A672UJQ2"/>
<feature type="compositionally biased region" description="Polar residues" evidence="6">
    <location>
        <begin position="64"/>
        <end position="73"/>
    </location>
</feature>
<evidence type="ECO:0000256" key="3">
    <source>
        <dbReference type="ARBA" id="ARBA00022490"/>
    </source>
</evidence>
<keyword evidence="3" id="KW-0963">Cytoplasm</keyword>
<dbReference type="GO" id="GO:0005813">
    <property type="term" value="C:centrosome"/>
    <property type="evidence" value="ECO:0007669"/>
    <property type="project" value="Ensembl"/>
</dbReference>
<dbReference type="PANTHER" id="PTHR47078:SF1">
    <property type="entry name" value="CYTOSKELETON-ASSOCIATED PROTEIN 2-LIKE"/>
    <property type="match status" value="1"/>
</dbReference>
<dbReference type="OMA" id="NVMEGAQ"/>
<keyword evidence="5" id="KW-0206">Cytoskeleton</keyword>
<reference evidence="8" key="3">
    <citation type="submission" date="2025-09" db="UniProtKB">
        <authorList>
            <consortium name="Ensembl"/>
        </authorList>
    </citation>
    <scope>IDENTIFICATION</scope>
</reference>
<feature type="compositionally biased region" description="Polar residues" evidence="6">
    <location>
        <begin position="281"/>
        <end position="290"/>
    </location>
</feature>
<protein>
    <submittedName>
        <fullName evidence="8">Cytoskeleton associated protein 2 like</fullName>
    </submittedName>
</protein>
<comment type="similarity">
    <text evidence="2">Belongs to the CKAP2 family.</text>
</comment>
<feature type="domain" description="Cytoskeleton-associated protein 2 C-terminal" evidence="7">
    <location>
        <begin position="576"/>
        <end position="630"/>
    </location>
</feature>
<reference evidence="8 9" key="1">
    <citation type="submission" date="2019-11" db="EMBL/GenBank/DDBJ databases">
        <title>Strigops habroptila (kakapo) genome, bStrHab1, primary haplotype, v2.</title>
        <authorList>
            <person name="Jarvis E.D."/>
            <person name="Howard J."/>
            <person name="Rhie A."/>
            <person name="Phillippy A."/>
            <person name="Korlach J."/>
            <person name="Digby A."/>
            <person name="Iorns D."/>
            <person name="Eason D."/>
            <person name="Robertson B."/>
            <person name="Raemaekers T."/>
            <person name="Howe K."/>
            <person name="Lewin H."/>
            <person name="Damas J."/>
            <person name="Hastie A."/>
            <person name="Tracey A."/>
            <person name="Chow W."/>
            <person name="Fedrigo O."/>
        </authorList>
    </citation>
    <scope>NUCLEOTIDE SEQUENCE [LARGE SCALE GENOMIC DNA]</scope>
</reference>
<feature type="region of interest" description="Disordered" evidence="6">
    <location>
        <begin position="320"/>
        <end position="352"/>
    </location>
</feature>
<evidence type="ECO:0000256" key="1">
    <source>
        <dbReference type="ARBA" id="ARBA00004245"/>
    </source>
</evidence>
<dbReference type="GeneTree" id="ENSGT00530000063691"/>
<feature type="compositionally biased region" description="Polar residues" evidence="6">
    <location>
        <begin position="88"/>
        <end position="107"/>
    </location>
</feature>
<sequence length="647" mass="71165">MPDLCLTSYRPFLKDRTNHLNPPLEPVSKLQHVNRNKKDVLRSVAKGDSELGAKPTQRAGLAVQQKSSSTSQRAAVARPEQPRKSAKLPTSHSAQTRARLPTANSGRLNPERNKKPAQHLTAAPQTGHDHPSPGTTCSPDEGLEDRLVCNRENVHAQASTHILAHRQSSATMPRTITGPKDRMNSHQAKEEPIQDKFRKTLRGSKSMSQNPSIKTQLLQSPWPLATSTHLLRKNPGANQAKPNTGRQPTGKPLCTLPVGSLKHQSRPPQMKRSPTKPLASSRPQGSTSLNARLEPGGTVQWQRSLAEGELDRKDMKAVPPGCAAASQVTVPRSQPRSTHGSKSQAVDGNFRRREGLKAELPKASGIQARRVPKNLSAADRKKQLEEWLASKGKTYKRPPMMLLQKKAVKLSGRNVKEKEKQEKPEELCLEKINDVLTECLKLIEEDVETEEISEVLSHVPQAEKFANFWICKAKLLARSGPFDAAGLYRAAVCAGAVPLQDLREVVLNILKAADQTPEGEKAEPGPEEPTTPSPSKRQHVTATPCLPGRSLTSLPASIKLQVTSASRGRELLEGPALKFLTPVRRSLRIERVGRRYPEMLKDHDPVVSSLSEILDAEEETQFFFRKNKALPEVAGLEGLSLYSPECC</sequence>
<evidence type="ECO:0000256" key="4">
    <source>
        <dbReference type="ARBA" id="ARBA00022553"/>
    </source>
</evidence>
<evidence type="ECO:0000256" key="2">
    <source>
        <dbReference type="ARBA" id="ARBA00009468"/>
    </source>
</evidence>
<feature type="region of interest" description="Disordered" evidence="6">
    <location>
        <begin position="233"/>
        <end position="299"/>
    </location>
</feature>
<feature type="domain" description="Cytoskeleton-associated protein 2 C-terminal" evidence="7">
    <location>
        <begin position="366"/>
        <end position="515"/>
    </location>
</feature>
<evidence type="ECO:0000256" key="5">
    <source>
        <dbReference type="ARBA" id="ARBA00023212"/>
    </source>
</evidence>
<accession>A0A672UJQ2</accession>
<dbReference type="PANTHER" id="PTHR47078">
    <property type="entry name" value="CYTOSKELETON-ASSOCIATED PROTEIN 2-LIKE"/>
    <property type="match status" value="1"/>
</dbReference>
<dbReference type="Pfam" id="PF15297">
    <property type="entry name" value="CKAP2_C"/>
    <property type="match status" value="2"/>
</dbReference>
<feature type="region of interest" description="Disordered" evidence="6">
    <location>
        <begin position="172"/>
        <end position="193"/>
    </location>
</feature>